<dbReference type="Pfam" id="PF21813">
    <property type="entry name" value="DUF6882"/>
    <property type="match status" value="1"/>
</dbReference>
<dbReference type="EMBL" id="JACRSP010000002">
    <property type="protein sequence ID" value="MBC8536390.1"/>
    <property type="molecule type" value="Genomic_DNA"/>
</dbReference>
<dbReference type="Proteomes" id="UP000620366">
    <property type="component" value="Unassembled WGS sequence"/>
</dbReference>
<dbReference type="RefSeq" id="WP_249300187.1">
    <property type="nucleotide sequence ID" value="NZ_JACRSP010000002.1"/>
</dbReference>
<proteinExistence type="predicted"/>
<evidence type="ECO:0000313" key="2">
    <source>
        <dbReference type="Proteomes" id="UP000620366"/>
    </source>
</evidence>
<dbReference type="InterPro" id="IPR049249">
    <property type="entry name" value="DUF6882"/>
</dbReference>
<sequence>MKRPAESLISALSLDTGNWHEVYCVSLGRMIATQNACRELVVREQNWNVDFSRGVILFGGQEYALQFIGSESASSGTWLWGWENINGFPDELIELARRTRQLGERWGLEPLTQAQFSLDDTFNGHALSTVTCALAGDCCYYRCPHSGGAAFVAFSGVPEEVFAPVDMQKFVSITMQCIREIPLDHRLFVEGFLLGNGTPYERDGLSITAHFEQKLHLEFEQAGGVLRIRSIKSR</sequence>
<keyword evidence="2" id="KW-1185">Reference proteome</keyword>
<accession>A0A926HUX5</accession>
<evidence type="ECO:0000313" key="1">
    <source>
        <dbReference type="EMBL" id="MBC8536390.1"/>
    </source>
</evidence>
<comment type="caution">
    <text evidence="1">The sequence shown here is derived from an EMBL/GenBank/DDBJ whole genome shotgun (WGS) entry which is preliminary data.</text>
</comment>
<protein>
    <submittedName>
        <fullName evidence="1">Uncharacterized protein</fullName>
    </submittedName>
</protein>
<name>A0A926HUX5_9FIRM</name>
<organism evidence="1 2">
    <name type="scientific">Feifania hominis</name>
    <dbReference type="NCBI Taxonomy" id="2763660"/>
    <lineage>
        <taxon>Bacteria</taxon>
        <taxon>Bacillati</taxon>
        <taxon>Bacillota</taxon>
        <taxon>Clostridia</taxon>
        <taxon>Eubacteriales</taxon>
        <taxon>Feifaniaceae</taxon>
        <taxon>Feifania</taxon>
    </lineage>
</organism>
<dbReference type="AlphaFoldDB" id="A0A926HUX5"/>
<reference evidence="1" key="1">
    <citation type="submission" date="2020-08" db="EMBL/GenBank/DDBJ databases">
        <title>Genome public.</title>
        <authorList>
            <person name="Liu C."/>
            <person name="Sun Q."/>
        </authorList>
    </citation>
    <scope>NUCLEOTIDE SEQUENCE</scope>
    <source>
        <strain evidence="1">BX7</strain>
    </source>
</reference>
<gene>
    <name evidence="1" type="ORF">H8695_06745</name>
</gene>